<name>A0A2T5GBS2_HYDSH</name>
<feature type="region of interest" description="Disordered" evidence="1">
    <location>
        <begin position="1"/>
        <end position="76"/>
    </location>
</feature>
<dbReference type="AlphaFoldDB" id="A0A2T5GBS2"/>
<dbReference type="EMBL" id="PEBV01000012">
    <property type="protein sequence ID" value="PTQ53641.1"/>
    <property type="molecule type" value="Genomic_DNA"/>
</dbReference>
<reference evidence="2 3" key="1">
    <citation type="submission" date="2017-08" db="EMBL/GenBank/DDBJ databases">
        <title>Burning lignite coal seam in the remote Altai Mountains harbors a hydrogen-driven thermophilic microbial community.</title>
        <authorList>
            <person name="Kadnikov V.V."/>
            <person name="Mardanov A.V."/>
            <person name="Ivasenko D."/>
            <person name="Beletsky A.V."/>
            <person name="Karnachuk O.V."/>
            <person name="Ravin N.V."/>
        </authorList>
    </citation>
    <scope>NUCLEOTIDE SEQUENCE [LARGE SCALE GENOMIC DNA]</scope>
    <source>
        <strain evidence="2">AL33</strain>
    </source>
</reference>
<protein>
    <submittedName>
        <fullName evidence="2">Uncharacterized protein</fullName>
    </submittedName>
</protein>
<evidence type="ECO:0000313" key="2">
    <source>
        <dbReference type="EMBL" id="PTQ53641.1"/>
    </source>
</evidence>
<evidence type="ECO:0000256" key="1">
    <source>
        <dbReference type="SAM" id="MobiDB-lite"/>
    </source>
</evidence>
<proteinExistence type="predicted"/>
<gene>
    <name evidence="2" type="ORF">HSCHL_1570</name>
</gene>
<sequence>MPKPRPPLNRHRPSPLSPARSCDGVCENIVTSPRARRQRKMNERPFNKRQRAGAHRDRRGVDPPRHRPWTAAVRLL</sequence>
<dbReference type="Proteomes" id="UP000244180">
    <property type="component" value="Unassembled WGS sequence"/>
</dbReference>
<accession>A0A2T5GBS2</accession>
<comment type="caution">
    <text evidence="2">The sequence shown here is derived from an EMBL/GenBank/DDBJ whole genome shotgun (WGS) entry which is preliminary data.</text>
</comment>
<evidence type="ECO:0000313" key="3">
    <source>
        <dbReference type="Proteomes" id="UP000244180"/>
    </source>
</evidence>
<feature type="compositionally biased region" description="Basic residues" evidence="1">
    <location>
        <begin position="47"/>
        <end position="58"/>
    </location>
</feature>
<organism evidence="2 3">
    <name type="scientific">Hydrogenibacillus schlegelii</name>
    <name type="common">Bacillus schlegelii</name>
    <dbReference type="NCBI Taxonomy" id="1484"/>
    <lineage>
        <taxon>Bacteria</taxon>
        <taxon>Bacillati</taxon>
        <taxon>Bacillota</taxon>
        <taxon>Bacilli</taxon>
        <taxon>Bacillales</taxon>
        <taxon>Bacillales Family X. Incertae Sedis</taxon>
        <taxon>Hydrogenibacillus</taxon>
    </lineage>
</organism>